<name>A0AAW1JKX8_SAPOF</name>
<dbReference type="SUPFAM" id="SSF56219">
    <property type="entry name" value="DNase I-like"/>
    <property type="match status" value="1"/>
</dbReference>
<dbReference type="AlphaFoldDB" id="A0AAW1JKX8"/>
<evidence type="ECO:0000313" key="2">
    <source>
        <dbReference type="Proteomes" id="UP001443914"/>
    </source>
</evidence>
<protein>
    <recommendedName>
        <fullName evidence="3">Endonuclease/exonuclease/phosphatase domain-containing protein</fullName>
    </recommendedName>
</protein>
<dbReference type="PANTHER" id="PTHR33710">
    <property type="entry name" value="BNAC02G09200D PROTEIN"/>
    <property type="match status" value="1"/>
</dbReference>
<organism evidence="1 2">
    <name type="scientific">Saponaria officinalis</name>
    <name type="common">Common soapwort</name>
    <name type="synonym">Lychnis saponaria</name>
    <dbReference type="NCBI Taxonomy" id="3572"/>
    <lineage>
        <taxon>Eukaryota</taxon>
        <taxon>Viridiplantae</taxon>
        <taxon>Streptophyta</taxon>
        <taxon>Embryophyta</taxon>
        <taxon>Tracheophyta</taxon>
        <taxon>Spermatophyta</taxon>
        <taxon>Magnoliopsida</taxon>
        <taxon>eudicotyledons</taxon>
        <taxon>Gunneridae</taxon>
        <taxon>Pentapetalae</taxon>
        <taxon>Caryophyllales</taxon>
        <taxon>Caryophyllaceae</taxon>
        <taxon>Caryophylleae</taxon>
        <taxon>Saponaria</taxon>
    </lineage>
</organism>
<dbReference type="PANTHER" id="PTHR33710:SF64">
    <property type="entry name" value="ENDONUCLEASE_EXONUCLEASE_PHOSPHATASE DOMAIN-CONTAINING PROTEIN"/>
    <property type="match status" value="1"/>
</dbReference>
<dbReference type="InterPro" id="IPR036691">
    <property type="entry name" value="Endo/exonu/phosph_ase_sf"/>
</dbReference>
<dbReference type="Gene3D" id="3.60.10.10">
    <property type="entry name" value="Endonuclease/exonuclease/phosphatase"/>
    <property type="match status" value="1"/>
</dbReference>
<evidence type="ECO:0008006" key="3">
    <source>
        <dbReference type="Google" id="ProtNLM"/>
    </source>
</evidence>
<comment type="caution">
    <text evidence="1">The sequence shown here is derived from an EMBL/GenBank/DDBJ whole genome shotgun (WGS) entry which is preliminary data.</text>
</comment>
<accession>A0AAW1JKX8</accession>
<sequence>MHLQIEEICVPSYVVTFVYGLNDAPGRMELWDFLRGASVQVPWVALGDFNCVRLSSERISDAPPNLAAMTDFNNAIYGADLSELNTIGHVFTWTNKQDGLDRKWMRLDRALVNSVWLSVFPSSYADASNASISDHSPILVSVCPPWGCSSTTTVSILELLGV</sequence>
<dbReference type="EMBL" id="JBDFQZ010000007">
    <property type="protein sequence ID" value="KAK9705653.1"/>
    <property type="molecule type" value="Genomic_DNA"/>
</dbReference>
<keyword evidence="2" id="KW-1185">Reference proteome</keyword>
<proteinExistence type="predicted"/>
<evidence type="ECO:0000313" key="1">
    <source>
        <dbReference type="EMBL" id="KAK9705653.1"/>
    </source>
</evidence>
<dbReference type="Proteomes" id="UP001443914">
    <property type="component" value="Unassembled WGS sequence"/>
</dbReference>
<gene>
    <name evidence="1" type="ORF">RND81_07G073800</name>
</gene>
<reference evidence="1" key="1">
    <citation type="submission" date="2024-03" db="EMBL/GenBank/DDBJ databases">
        <title>WGS assembly of Saponaria officinalis var. Norfolk2.</title>
        <authorList>
            <person name="Jenkins J."/>
            <person name="Shu S."/>
            <person name="Grimwood J."/>
            <person name="Barry K."/>
            <person name="Goodstein D."/>
            <person name="Schmutz J."/>
            <person name="Leebens-Mack J."/>
            <person name="Osbourn A."/>
        </authorList>
    </citation>
    <scope>NUCLEOTIDE SEQUENCE [LARGE SCALE GENOMIC DNA]</scope>
    <source>
        <strain evidence="1">JIC</strain>
    </source>
</reference>